<feature type="compositionally biased region" description="Basic and acidic residues" evidence="3">
    <location>
        <begin position="49"/>
        <end position="68"/>
    </location>
</feature>
<dbReference type="SMART" id="SM00119">
    <property type="entry name" value="HECTc"/>
    <property type="match status" value="1"/>
</dbReference>
<dbReference type="GO" id="GO:0005737">
    <property type="term" value="C:cytoplasm"/>
    <property type="evidence" value="ECO:0007669"/>
    <property type="project" value="TreeGrafter"/>
</dbReference>
<keyword evidence="1 2" id="KW-0833">Ubl conjugation pathway</keyword>
<feature type="compositionally biased region" description="Polar residues" evidence="3">
    <location>
        <begin position="532"/>
        <end position="542"/>
    </location>
</feature>
<dbReference type="Pfam" id="PF00632">
    <property type="entry name" value="HECT"/>
    <property type="match status" value="1"/>
</dbReference>
<dbReference type="Gene3D" id="3.30.2410.10">
    <property type="entry name" value="Hect, E3 ligase catalytic domain"/>
    <property type="match status" value="1"/>
</dbReference>
<feature type="compositionally biased region" description="Low complexity" evidence="3">
    <location>
        <begin position="118"/>
        <end position="131"/>
    </location>
</feature>
<feature type="region of interest" description="Disordered" evidence="3">
    <location>
        <begin position="111"/>
        <end position="132"/>
    </location>
</feature>
<feature type="domain" description="HECT" evidence="4">
    <location>
        <begin position="1006"/>
        <end position="1062"/>
    </location>
</feature>
<feature type="compositionally biased region" description="Low complexity" evidence="3">
    <location>
        <begin position="543"/>
        <end position="565"/>
    </location>
</feature>
<dbReference type="GO" id="GO:0090263">
    <property type="term" value="P:positive regulation of canonical Wnt signaling pathway"/>
    <property type="evidence" value="ECO:0007669"/>
    <property type="project" value="TreeGrafter"/>
</dbReference>
<dbReference type="GO" id="GO:0000209">
    <property type="term" value="P:protein polyubiquitination"/>
    <property type="evidence" value="ECO:0007669"/>
    <property type="project" value="TreeGrafter"/>
</dbReference>
<evidence type="ECO:0000256" key="3">
    <source>
        <dbReference type="SAM" id="MobiDB-lite"/>
    </source>
</evidence>
<dbReference type="Gene3D" id="3.90.1750.10">
    <property type="entry name" value="Hect, E3 ligase catalytic domains"/>
    <property type="match status" value="1"/>
</dbReference>
<protein>
    <submittedName>
        <fullName evidence="5">EDD1</fullName>
        <ecNumber evidence="5">2.3.2.26</ecNumber>
    </submittedName>
</protein>
<dbReference type="PROSITE" id="PS50237">
    <property type="entry name" value="HECT"/>
    <property type="match status" value="1"/>
</dbReference>
<dbReference type="InterPro" id="IPR000569">
    <property type="entry name" value="HECT_dom"/>
</dbReference>
<dbReference type="EMBL" id="CAJPWZ010000006">
    <property type="protein sequence ID" value="CAG2184492.1"/>
    <property type="molecule type" value="Genomic_DNA"/>
</dbReference>
<sequence length="1096" mass="120608">MDLDLLAESESDSESSHSNQDNVSVQRSAVTAATAGSDAGTGPLSLAHFSEDSGDSRDSSNQEDDYRANKNQSEANDADDMNFIDEQLERCNTSGHGQRTLQAPQTMQWAIRQRDTTSSRPTPSAATNTTSGEYTNLPASFFLRTTTVATTFKSWQSVTMTTTASQLARNNCRQIADLQSHDNASNHDYHCISSYMQFFSEWNLRHTWEWLFDVMDSTEAQLRFGSALSNTSDQSNPVHPLHSNYVRTQRERNTADGSVARRDFLNYALSLMRSHNDEHSDSLPRCPPPDPFKTPLVEALPLADQPHLLHPNSRREDLFGMARQTVTAVSSCETKVQPAFTEPWNLSDKVPVRMALTARLSDISVPTATTAVPDLSYNNASVIVKPLSHIPSTSSLFNQNLPGPSQSSRVPEAPFHNRFPTEEPMNLSSSHDVSLSSDLSQADTQSLEQKIEGQQASVIVHASSAQASSSSVSKLSSASSTSSPLKSLLSSQDDKITSEFPSQSSHERSDSESKGQSSQSVRSDETPCSMDTVVSGSALSTEGSTGPQTSSTLSGSLGASVPSSSTEGPVDIVGANENVANTVVIETSQASTSGLSPATAPFPFTSTSRQNPIGQQLSHDVLLGRWRLALDLFGRVFCDDVGAEPGSVISELGGFPVKESKFRREMEKIRNSQQRDLTLEVERDRNQLIVQSFKQLNNQFNRRTNTSGQPLAVHRAKVTFKDEPGEGSGVARSFYTAIANAVLSQEKLPSLDGVMIGQKSSSYNLIQRARSRDKERQRQQANIQRRRSRDRELRSTLSLDAPPFYMPSDPAGTNNNSTPTTVPSSESLSVTDSGSDTISQYRRQLGERLYPRVSALQANCLPAQLLLMLTSEETLRQRVEEAVELIQSPGRELSAEALLDLDIFNLSATDKKKKVTDKRMDIDDEEDLDDSSPLFWQPGKRGFYSPRPGKNSPERLNAFRNVGRMYMITLEDMLNLGWSKLLKALKSLQQGVFDVIPAANPEGLTEDLRLLLNGVGDINVQTLISYTSFNDESGEGNDKVQRFKRWLWSVVEKMNNQERQDLYISGHPAQHCLPVRRGFQPMPSITLARQAGSPNS</sequence>
<feature type="compositionally biased region" description="Low complexity" evidence="3">
    <location>
        <begin position="813"/>
        <end position="831"/>
    </location>
</feature>
<dbReference type="AlphaFoldDB" id="A0A8S3PLX6"/>
<accession>A0A8S3PLX6</accession>
<evidence type="ECO:0000313" key="5">
    <source>
        <dbReference type="EMBL" id="CAG2184492.1"/>
    </source>
</evidence>
<feature type="region of interest" description="Disordered" evidence="3">
    <location>
        <begin position="469"/>
        <end position="571"/>
    </location>
</feature>
<dbReference type="Gene3D" id="1.10.1900.10">
    <property type="entry name" value="c-terminal domain of poly(a) binding protein"/>
    <property type="match status" value="1"/>
</dbReference>
<feature type="compositionally biased region" description="Low complexity" evidence="3">
    <location>
        <begin position="427"/>
        <end position="440"/>
    </location>
</feature>
<dbReference type="InterPro" id="IPR002004">
    <property type="entry name" value="PABP_HYD_C"/>
</dbReference>
<feature type="region of interest" description="Disordered" evidence="3">
    <location>
        <begin position="767"/>
        <end position="835"/>
    </location>
</feature>
<organism evidence="5 6">
    <name type="scientific">Mytilus edulis</name>
    <name type="common">Blue mussel</name>
    <dbReference type="NCBI Taxonomy" id="6550"/>
    <lineage>
        <taxon>Eukaryota</taxon>
        <taxon>Metazoa</taxon>
        <taxon>Spiralia</taxon>
        <taxon>Lophotrochozoa</taxon>
        <taxon>Mollusca</taxon>
        <taxon>Bivalvia</taxon>
        <taxon>Autobranchia</taxon>
        <taxon>Pteriomorphia</taxon>
        <taxon>Mytilida</taxon>
        <taxon>Mytiloidea</taxon>
        <taxon>Mytilidae</taxon>
        <taxon>Mytilinae</taxon>
        <taxon>Mytilus</taxon>
    </lineage>
</organism>
<keyword evidence="5" id="KW-0808">Transferase</keyword>
<dbReference type="GO" id="GO:0034450">
    <property type="term" value="F:ubiquitin-ubiquitin ligase activity"/>
    <property type="evidence" value="ECO:0007669"/>
    <property type="project" value="TreeGrafter"/>
</dbReference>
<proteinExistence type="predicted"/>
<evidence type="ECO:0000313" key="6">
    <source>
        <dbReference type="Proteomes" id="UP000683360"/>
    </source>
</evidence>
<feature type="compositionally biased region" description="Polar residues" evidence="3">
    <location>
        <begin position="395"/>
        <end position="409"/>
    </location>
</feature>
<feature type="compositionally biased region" description="Polar residues" evidence="3">
    <location>
        <begin position="19"/>
        <end position="28"/>
    </location>
</feature>
<comment type="caution">
    <text evidence="5">The sequence shown here is derived from an EMBL/GenBank/DDBJ whole genome shotgun (WGS) entry which is preliminary data.</text>
</comment>
<dbReference type="InterPro" id="IPR035983">
    <property type="entry name" value="Hect_E3_ubiquitin_ligase"/>
</dbReference>
<feature type="region of interest" description="Disordered" evidence="3">
    <location>
        <begin position="1"/>
        <end position="80"/>
    </location>
</feature>
<dbReference type="GO" id="GO:0003723">
    <property type="term" value="F:RNA binding"/>
    <property type="evidence" value="ECO:0007669"/>
    <property type="project" value="InterPro"/>
</dbReference>
<dbReference type="GO" id="GO:0005634">
    <property type="term" value="C:nucleus"/>
    <property type="evidence" value="ECO:0007669"/>
    <property type="project" value="TreeGrafter"/>
</dbReference>
<feature type="compositionally biased region" description="Polar residues" evidence="3">
    <location>
        <begin position="441"/>
        <end position="450"/>
    </location>
</feature>
<feature type="region of interest" description="Disordered" evidence="3">
    <location>
        <begin position="395"/>
        <end position="450"/>
    </location>
</feature>
<feature type="compositionally biased region" description="Low complexity" evidence="3">
    <location>
        <begin position="29"/>
        <end position="42"/>
    </location>
</feature>
<dbReference type="InterPro" id="IPR036053">
    <property type="entry name" value="PABP-dom"/>
</dbReference>
<evidence type="ECO:0000259" key="4">
    <source>
        <dbReference type="PROSITE" id="PS50237"/>
    </source>
</evidence>
<dbReference type="PANTHER" id="PTHR46276">
    <property type="entry name" value="E3 UBIQUITIN-PROTEIN LIGASE UBR5"/>
    <property type="match status" value="1"/>
</dbReference>
<keyword evidence="6" id="KW-1185">Reference proteome</keyword>
<evidence type="ECO:0000256" key="2">
    <source>
        <dbReference type="PROSITE-ProRule" id="PRU00104"/>
    </source>
</evidence>
<keyword evidence="5" id="KW-0012">Acyltransferase</keyword>
<comment type="caution">
    <text evidence="2">Lacks conserved residue(s) required for the propagation of feature annotation.</text>
</comment>
<evidence type="ECO:0000256" key="1">
    <source>
        <dbReference type="ARBA" id="ARBA00022786"/>
    </source>
</evidence>
<dbReference type="SUPFAM" id="SSF56204">
    <property type="entry name" value="Hect, E3 ligase catalytic domain"/>
    <property type="match status" value="1"/>
</dbReference>
<gene>
    <name evidence="5" type="ORF">MEDL_129</name>
</gene>
<reference evidence="5" key="1">
    <citation type="submission" date="2021-03" db="EMBL/GenBank/DDBJ databases">
        <authorList>
            <person name="Bekaert M."/>
        </authorList>
    </citation>
    <scope>NUCLEOTIDE SEQUENCE</scope>
</reference>
<name>A0A8S3PLX6_MYTED</name>
<dbReference type="SMART" id="SM00517">
    <property type="entry name" value="PolyA"/>
    <property type="match status" value="1"/>
</dbReference>
<feature type="compositionally biased region" description="Low complexity" evidence="3">
    <location>
        <begin position="469"/>
        <end position="491"/>
    </location>
</feature>
<dbReference type="EC" id="2.3.2.26" evidence="5"/>
<dbReference type="OrthoDB" id="298098at2759"/>
<feature type="compositionally biased region" description="Acidic residues" evidence="3">
    <location>
        <begin position="1"/>
        <end position="13"/>
    </location>
</feature>
<dbReference type="SUPFAM" id="SSF63570">
    <property type="entry name" value="PABC (PABP) domain"/>
    <property type="match status" value="1"/>
</dbReference>
<dbReference type="Proteomes" id="UP000683360">
    <property type="component" value="Unassembled WGS sequence"/>
</dbReference>
<dbReference type="PANTHER" id="PTHR46276:SF1">
    <property type="entry name" value="E3 UBIQUITIN-PROTEIN LIGASE UBR5"/>
    <property type="match status" value="1"/>
</dbReference>